<dbReference type="PANTHER" id="PTHR43433:SF8">
    <property type="entry name" value="BIFUNCTIONAL LIPASE_ADENYLATE CYCLASE LIPJ"/>
    <property type="match status" value="1"/>
</dbReference>
<evidence type="ECO:0000313" key="3">
    <source>
        <dbReference type="Proteomes" id="UP000245728"/>
    </source>
</evidence>
<dbReference type="AlphaFoldDB" id="A0A2S2E5R1"/>
<dbReference type="Proteomes" id="UP000245728">
    <property type="component" value="Chromosome"/>
</dbReference>
<dbReference type="Gene3D" id="3.40.50.1820">
    <property type="entry name" value="alpha/beta hydrolase"/>
    <property type="match status" value="1"/>
</dbReference>
<keyword evidence="3" id="KW-1185">Reference proteome</keyword>
<dbReference type="EMBL" id="CP029347">
    <property type="protein sequence ID" value="AWL12994.1"/>
    <property type="molecule type" value="Genomic_DNA"/>
</dbReference>
<evidence type="ECO:0000259" key="1">
    <source>
        <dbReference type="SMART" id="SM01043"/>
    </source>
</evidence>
<name>A0A2S2E5R1_9ALTE</name>
<reference evidence="2 3" key="1">
    <citation type="submission" date="2018-05" db="EMBL/GenBank/DDBJ databases">
        <title>Salinimonas sp. HMF8227 Genome sequencing and assembly.</title>
        <authorList>
            <person name="Kang H."/>
            <person name="Kang J."/>
            <person name="Cha I."/>
            <person name="Kim H."/>
            <person name="Joh K."/>
        </authorList>
    </citation>
    <scope>NUCLEOTIDE SEQUENCE [LARGE SCALE GENOMIC DNA]</scope>
    <source>
        <strain evidence="2 3">HMF8227</strain>
    </source>
</reference>
<dbReference type="KEGG" id="salh:HMF8227_02542"/>
<dbReference type="InterPro" id="IPR000073">
    <property type="entry name" value="AB_hydrolase_1"/>
</dbReference>
<dbReference type="Pfam" id="PF00561">
    <property type="entry name" value="Abhydrolase_1"/>
    <property type="match status" value="1"/>
</dbReference>
<dbReference type="InterPro" id="IPR029058">
    <property type="entry name" value="AB_hydrolase_fold"/>
</dbReference>
<protein>
    <submittedName>
        <fullName evidence="2">3-oxoadipate enol-lactonase</fullName>
        <ecNumber evidence="2">3.1.1.24</ecNumber>
    </submittedName>
</protein>
<dbReference type="Gene3D" id="1.25.40.10">
    <property type="entry name" value="Tetratricopeptide repeat domain"/>
    <property type="match status" value="1"/>
</dbReference>
<dbReference type="EC" id="3.1.1.24" evidence="2"/>
<proteinExistence type="predicted"/>
<dbReference type="SUPFAM" id="SSF53474">
    <property type="entry name" value="alpha/beta-Hydrolases"/>
    <property type="match status" value="1"/>
</dbReference>
<dbReference type="InterPro" id="IPR050471">
    <property type="entry name" value="AB_hydrolase"/>
</dbReference>
<sequence length="483" mass="54391">MLLWPDSESGNARVALRSCISDLNQVLGSGWSESNGELIRLSSQFPLTLDALELRADLVGRRFATDILAVAEREFLDGVEQGLSDEMREWIEAQRASLKQEVIACLENKLQPFVDTHRTSEEGDASVATTLKKLDPYNELAIMCLMRIYHLKGLNQKAIEEYKGYSQLIESELGVRPSPNVEQYKASILSEGMRGTRQAYTSIPPLEEVEFVENNGVYIATKYFRSTQPSNKTIIFVWGFVSHLDRLLEEPNLRSFLESIALRANLIIFDKRGVGLSDRIGQPPSLSDTCSDISSIINHYGCDKVIIAGLSEGGPAAIYTANKLAQKVEGLVLIGTAAKWIKDEDYPYTLSGDNYDKWLSILQKEWGTALNLKDFAPGAEQYTELALWWARTVRTASSPSMIKRILLAAKHMDVRPLLPELHLPCLIVHARGDQMLRVDNGRYLKRNIKQSAYVELDSDKHWPWLDDTTGFFRGLDSYLEILN</sequence>
<dbReference type="Pfam" id="PF03704">
    <property type="entry name" value="BTAD"/>
    <property type="match status" value="1"/>
</dbReference>
<dbReference type="SUPFAM" id="SSF48452">
    <property type="entry name" value="TPR-like"/>
    <property type="match status" value="1"/>
</dbReference>
<accession>A0A2S2E5R1</accession>
<dbReference type="InterPro" id="IPR005158">
    <property type="entry name" value="BTAD"/>
</dbReference>
<dbReference type="GO" id="GO:0047570">
    <property type="term" value="F:3-oxoadipate enol-lactonase activity"/>
    <property type="evidence" value="ECO:0007669"/>
    <property type="project" value="UniProtKB-EC"/>
</dbReference>
<feature type="domain" description="Bacterial transcriptional activator" evidence="1">
    <location>
        <begin position="49"/>
        <end position="189"/>
    </location>
</feature>
<organism evidence="2 3">
    <name type="scientific">Saliniradius amylolyticus</name>
    <dbReference type="NCBI Taxonomy" id="2183582"/>
    <lineage>
        <taxon>Bacteria</taxon>
        <taxon>Pseudomonadati</taxon>
        <taxon>Pseudomonadota</taxon>
        <taxon>Gammaproteobacteria</taxon>
        <taxon>Alteromonadales</taxon>
        <taxon>Alteromonadaceae</taxon>
        <taxon>Saliniradius</taxon>
    </lineage>
</organism>
<dbReference type="PANTHER" id="PTHR43433">
    <property type="entry name" value="HYDROLASE, ALPHA/BETA FOLD FAMILY PROTEIN"/>
    <property type="match status" value="1"/>
</dbReference>
<dbReference type="RefSeq" id="WP_162558603.1">
    <property type="nucleotide sequence ID" value="NZ_CP029347.1"/>
</dbReference>
<gene>
    <name evidence="2" type="ORF">HMF8227_02542</name>
</gene>
<keyword evidence="2" id="KW-0378">Hydrolase</keyword>
<dbReference type="InterPro" id="IPR011990">
    <property type="entry name" value="TPR-like_helical_dom_sf"/>
</dbReference>
<dbReference type="SMART" id="SM01043">
    <property type="entry name" value="BTAD"/>
    <property type="match status" value="1"/>
</dbReference>
<evidence type="ECO:0000313" key="2">
    <source>
        <dbReference type="EMBL" id="AWL12994.1"/>
    </source>
</evidence>